<dbReference type="KEGG" id="cbk:CLL_A0437"/>
<protein>
    <submittedName>
        <fullName evidence="1">Uncharacterized protein</fullName>
    </submittedName>
</protein>
<proteinExistence type="predicted"/>
<organism evidence="1">
    <name type="scientific">Clostridium botulinum (strain Eklund 17B / Type B)</name>
    <dbReference type="NCBI Taxonomy" id="935198"/>
    <lineage>
        <taxon>Bacteria</taxon>
        <taxon>Bacillati</taxon>
        <taxon>Bacillota</taxon>
        <taxon>Clostridia</taxon>
        <taxon>Eubacteriales</taxon>
        <taxon>Clostridiaceae</taxon>
        <taxon>Clostridium</taxon>
    </lineage>
</organism>
<gene>
    <name evidence="1" type="ordered locus">CLL_A0437</name>
</gene>
<accession>B2TIY6</accession>
<dbReference type="HOGENOM" id="CLU_3097238_0_0_9"/>
<reference evidence="1" key="1">
    <citation type="submission" date="2009-06" db="EMBL/GenBank/DDBJ databases">
        <authorList>
            <consortium name="US DOE Joint Genome Institute (JGI-PGF)"/>
            <person name="Lucas S."/>
            <person name="Copeland A."/>
            <person name="Lapidus A."/>
            <person name="Glavina del Rio T."/>
            <person name="Dalin E."/>
            <person name="Tice H."/>
            <person name="Bruce D."/>
            <person name="Goodwin L."/>
            <person name="Pitluck S."/>
            <person name="Kyrpides N."/>
            <person name="Mavromatis K."/>
            <person name="Ivanova N."/>
            <person name="Saunders E."/>
            <person name="Brettin T."/>
            <person name="Detter J.C."/>
            <person name="Han C."/>
            <person name="Larimer F."/>
            <person name="Land M."/>
            <person name="Hauser L."/>
            <person name="Markowitz V."/>
            <person name="Cheng J.-F."/>
            <person name="Hugenholtz P."/>
            <person name="Woyke T."/>
            <person name="Wu D."/>
            <person name="Gronow S."/>
            <person name="Klenk H.-P."/>
            <person name="Eisen J.A."/>
        </authorList>
    </citation>
    <scope>NUCLEOTIDE SEQUENCE</scope>
    <source>
        <strain evidence="1">Eklund 17B</strain>
    </source>
</reference>
<dbReference type="AlphaFoldDB" id="B2TIY6"/>
<dbReference type="EMBL" id="CP001056">
    <property type="protein sequence ID" value="ACD25007.1"/>
    <property type="molecule type" value="Genomic_DNA"/>
</dbReference>
<name>B2TIY6_CLOBB</name>
<reference evidence="1" key="2">
    <citation type="submission" date="2009-08" db="EMBL/GenBank/DDBJ databases">
        <authorList>
            <person name="Shrivastava S."/>
            <person name="Brinkac L.M."/>
            <person name="Dodson R.J."/>
            <person name="Harkins D.M."/>
            <person name="Durkin A.S."/>
            <person name="Sutton G."/>
        </authorList>
    </citation>
    <scope>NUCLEOTIDE SEQUENCE</scope>
    <source>
        <strain evidence="1">Eklund 17B</strain>
    </source>
</reference>
<sequence>MLNKEAEHDSWEMSHQTIGGWIRNMKNLIFRSKKVMDYYSHIQINNGEFVN</sequence>
<evidence type="ECO:0000313" key="1">
    <source>
        <dbReference type="EMBL" id="ACD25007.1"/>
    </source>
</evidence>